<dbReference type="Pfam" id="PF00615">
    <property type="entry name" value="RGS"/>
    <property type="match status" value="1"/>
</dbReference>
<dbReference type="PROSITE" id="PS50132">
    <property type="entry name" value="RGS"/>
    <property type="match status" value="1"/>
</dbReference>
<dbReference type="OrthoDB" id="196547at2759"/>
<dbReference type="InterPro" id="IPR036305">
    <property type="entry name" value="RGS_sf"/>
</dbReference>
<dbReference type="PANTHER" id="PTHR10845:SF184">
    <property type="entry name" value="REGULATOR OF G-PROTEIN SIGNALING 4"/>
    <property type="match status" value="1"/>
</dbReference>
<name>A0A8C9RRD4_SCLFO</name>
<feature type="region of interest" description="Disordered" evidence="1">
    <location>
        <begin position="34"/>
        <end position="53"/>
    </location>
</feature>
<dbReference type="InterPro" id="IPR016137">
    <property type="entry name" value="RGS"/>
</dbReference>
<protein>
    <submittedName>
        <fullName evidence="3">Regulator of G protein signaling 4</fullName>
    </submittedName>
</protein>
<dbReference type="KEGG" id="sfm:108935063"/>
<organism evidence="3 4">
    <name type="scientific">Scleropages formosus</name>
    <name type="common">Asian bonytongue</name>
    <name type="synonym">Osteoglossum formosum</name>
    <dbReference type="NCBI Taxonomy" id="113540"/>
    <lineage>
        <taxon>Eukaryota</taxon>
        <taxon>Metazoa</taxon>
        <taxon>Chordata</taxon>
        <taxon>Craniata</taxon>
        <taxon>Vertebrata</taxon>
        <taxon>Euteleostomi</taxon>
        <taxon>Actinopterygii</taxon>
        <taxon>Neopterygii</taxon>
        <taxon>Teleostei</taxon>
        <taxon>Osteoglossocephala</taxon>
        <taxon>Osteoglossomorpha</taxon>
        <taxon>Osteoglossiformes</taxon>
        <taxon>Osteoglossidae</taxon>
        <taxon>Scleropages</taxon>
    </lineage>
</organism>
<feature type="compositionally biased region" description="Basic and acidic residues" evidence="1">
    <location>
        <begin position="40"/>
        <end position="53"/>
    </location>
</feature>
<reference evidence="3" key="3">
    <citation type="submission" date="2025-09" db="UniProtKB">
        <authorList>
            <consortium name="Ensembl"/>
        </authorList>
    </citation>
    <scope>IDENTIFICATION</scope>
</reference>
<dbReference type="Proteomes" id="UP000694397">
    <property type="component" value="Chromosome 3"/>
</dbReference>
<reference evidence="3 4" key="1">
    <citation type="submission" date="2019-04" db="EMBL/GenBank/DDBJ databases">
        <authorList>
            <consortium name="Wellcome Sanger Institute Data Sharing"/>
        </authorList>
    </citation>
    <scope>NUCLEOTIDE SEQUENCE [LARGE SCALE GENOMIC DNA]</scope>
</reference>
<sequence length="208" mass="24337">MCKGFAALPATCLKSAKDIKHKIGFLLQKPEIQQHPSADNSKEEKATEIQRTDPAEVKKWAESLHNLVSNEGGLSIFKTFLKTEFSQENIEFWMACEEYRRITSKETLTSKAWEIYYTYMDVKSPKEVNLDAVTREDTKRNLKDVGPSSFDEAQKKIFLLMEKDSYRRFIKSNLFLDLLQQPEKRKPSDAKRRGWKNMPNFIYMPQRV</sequence>
<dbReference type="InterPro" id="IPR044926">
    <property type="entry name" value="RGS_subdomain_2"/>
</dbReference>
<dbReference type="Gene3D" id="1.10.167.10">
    <property type="entry name" value="Regulator of G-protein Signalling 4, domain 2"/>
    <property type="match status" value="1"/>
</dbReference>
<proteinExistence type="predicted"/>
<evidence type="ECO:0000259" key="2">
    <source>
        <dbReference type="PROSITE" id="PS50132"/>
    </source>
</evidence>
<evidence type="ECO:0000256" key="1">
    <source>
        <dbReference type="SAM" id="MobiDB-lite"/>
    </source>
</evidence>
<gene>
    <name evidence="3" type="primary">RGS4</name>
</gene>
<reference evidence="3" key="2">
    <citation type="submission" date="2025-08" db="UniProtKB">
        <authorList>
            <consortium name="Ensembl"/>
        </authorList>
    </citation>
    <scope>IDENTIFICATION</scope>
</reference>
<evidence type="ECO:0000313" key="3">
    <source>
        <dbReference type="Ensembl" id="ENSSFOP00015018932.1"/>
    </source>
</evidence>
<accession>A0A8C9RRD4</accession>
<dbReference type="SUPFAM" id="SSF48097">
    <property type="entry name" value="Regulator of G-protein signaling, RGS"/>
    <property type="match status" value="1"/>
</dbReference>
<keyword evidence="4" id="KW-1185">Reference proteome</keyword>
<dbReference type="PRINTS" id="PR01301">
    <property type="entry name" value="RGSPROTEIN"/>
</dbReference>
<dbReference type="FunFam" id="1.10.167.10:FF:000001">
    <property type="entry name" value="Putative regulator of g-protein signaling 12"/>
    <property type="match status" value="1"/>
</dbReference>
<dbReference type="AlphaFoldDB" id="A0A8C9RRD4"/>
<dbReference type="PANTHER" id="PTHR10845">
    <property type="entry name" value="REGULATOR OF G PROTEIN SIGNALING"/>
    <property type="match status" value="1"/>
</dbReference>
<dbReference type="GeneTree" id="ENSGT00940000159036"/>
<dbReference type="SMART" id="SM00315">
    <property type="entry name" value="RGS"/>
    <property type="match status" value="1"/>
</dbReference>
<dbReference type="Ensembl" id="ENSSFOT00015019148.2">
    <property type="protein sequence ID" value="ENSSFOP00015018932.1"/>
    <property type="gene ID" value="ENSSFOG00015012181.2"/>
</dbReference>
<evidence type="ECO:0000313" key="4">
    <source>
        <dbReference type="Proteomes" id="UP000694397"/>
    </source>
</evidence>
<feature type="domain" description="RGS" evidence="2">
    <location>
        <begin position="63"/>
        <end position="179"/>
    </location>
</feature>